<evidence type="ECO:0000313" key="3">
    <source>
        <dbReference type="Proteomes" id="UP001207654"/>
    </source>
</evidence>
<dbReference type="RefSeq" id="WP_267532022.1">
    <property type="nucleotide sequence ID" value="NZ_JAPNKA010000001.1"/>
</dbReference>
<evidence type="ECO:0000313" key="2">
    <source>
        <dbReference type="EMBL" id="MCY1073002.1"/>
    </source>
</evidence>
<dbReference type="EMBL" id="JAPNKA010000001">
    <property type="protein sequence ID" value="MCY1073002.1"/>
    <property type="molecule type" value="Genomic_DNA"/>
</dbReference>
<feature type="transmembrane region" description="Helical" evidence="1">
    <location>
        <begin position="12"/>
        <end position="33"/>
    </location>
</feature>
<accession>A0ABT3ZUD2</accession>
<evidence type="ECO:0000256" key="1">
    <source>
        <dbReference type="SAM" id="Phobius"/>
    </source>
</evidence>
<gene>
    <name evidence="2" type="ORF">OV287_00770</name>
</gene>
<keyword evidence="1" id="KW-0472">Membrane</keyword>
<keyword evidence="3" id="KW-1185">Reference proteome</keyword>
<sequence length="150" mass="16008">MEAIEQPRSEPLASGLSVTQGIFYVATGVWPIVHLRSFEAVTGPKLEGWLVKTVGALIAVVGGTLLAAGLRRRVTPELMQLAAGSAASLTAVDIRYSPQRISPVYLLDALVEGALVTGWCVIAARSWKRRSIRPPPPQYTSPEDAAGFPT</sequence>
<comment type="caution">
    <text evidence="2">The sequence shown here is derived from an EMBL/GenBank/DDBJ whole genome shotgun (WGS) entry which is preliminary data.</text>
</comment>
<evidence type="ECO:0008006" key="4">
    <source>
        <dbReference type="Google" id="ProtNLM"/>
    </source>
</evidence>
<reference evidence="2 3" key="1">
    <citation type="submission" date="2022-11" db="EMBL/GenBank/DDBJ databases">
        <title>Minimal conservation of predation-associated metabolite biosynthetic gene clusters underscores biosynthetic potential of Myxococcota including descriptions for ten novel species: Archangium lansinium sp. nov., Myxococcus landrumus sp. nov., Nannocystis bai.</title>
        <authorList>
            <person name="Ahearne A."/>
            <person name="Stevens C."/>
            <person name="Phillips K."/>
        </authorList>
    </citation>
    <scope>NUCLEOTIDE SEQUENCE [LARGE SCALE GENOMIC DNA]</scope>
    <source>
        <strain evidence="2 3">MIWBW</strain>
    </source>
</reference>
<proteinExistence type="predicted"/>
<keyword evidence="1" id="KW-1133">Transmembrane helix</keyword>
<organism evidence="2 3">
    <name type="scientific">Archangium lansingense</name>
    <dbReference type="NCBI Taxonomy" id="2995310"/>
    <lineage>
        <taxon>Bacteria</taxon>
        <taxon>Pseudomonadati</taxon>
        <taxon>Myxococcota</taxon>
        <taxon>Myxococcia</taxon>
        <taxon>Myxococcales</taxon>
        <taxon>Cystobacterineae</taxon>
        <taxon>Archangiaceae</taxon>
        <taxon>Archangium</taxon>
    </lineage>
</organism>
<name>A0ABT3ZUD2_9BACT</name>
<dbReference type="Proteomes" id="UP001207654">
    <property type="component" value="Unassembled WGS sequence"/>
</dbReference>
<feature type="transmembrane region" description="Helical" evidence="1">
    <location>
        <begin position="53"/>
        <end position="71"/>
    </location>
</feature>
<protein>
    <recommendedName>
        <fullName evidence="4">Lipoprotein</fullName>
    </recommendedName>
</protein>
<keyword evidence="1" id="KW-0812">Transmembrane</keyword>